<evidence type="ECO:0000259" key="1">
    <source>
        <dbReference type="PROSITE" id="PS51168"/>
    </source>
</evidence>
<keyword evidence="3" id="KW-1185">Reference proteome</keyword>
<accession>A0ABP7X3K5</accession>
<gene>
    <name evidence="2" type="ORF">GCM10022214_79640</name>
</gene>
<evidence type="ECO:0000313" key="2">
    <source>
        <dbReference type="EMBL" id="GAA4101924.1"/>
    </source>
</evidence>
<reference evidence="3" key="1">
    <citation type="journal article" date="2019" name="Int. J. Syst. Evol. Microbiol.">
        <title>The Global Catalogue of Microorganisms (GCM) 10K type strain sequencing project: providing services to taxonomists for standard genome sequencing and annotation.</title>
        <authorList>
            <consortium name="The Broad Institute Genomics Platform"/>
            <consortium name="The Broad Institute Genome Sequencing Center for Infectious Disease"/>
            <person name="Wu L."/>
            <person name="Ma J."/>
        </authorList>
    </citation>
    <scope>NUCLEOTIDE SEQUENCE [LARGE SCALE GENOMIC DNA]</scope>
    <source>
        <strain evidence="3">JCM 16702</strain>
    </source>
</reference>
<dbReference type="PROSITE" id="PS51168">
    <property type="entry name" value="CHORISMATE_MUT_2"/>
    <property type="match status" value="1"/>
</dbReference>
<sequence>MPDQTLQTETLQTETFQTDALRNEALENEALQHEELRVTIPRPDRLSTVEEARAAIDGIDAALAALLERRAAVAGVVQRLKPVGGFAGRCPDREREIVAAMAERAPTLGPERLARIMNVVIEAGLEVSERDRKNVQDGSRAR</sequence>
<dbReference type="Gene3D" id="1.20.59.10">
    <property type="entry name" value="Chorismate mutase"/>
    <property type="match status" value="1"/>
</dbReference>
<name>A0ABP7X3K5_9ACTN</name>
<dbReference type="InterPro" id="IPR036979">
    <property type="entry name" value="CM_dom_sf"/>
</dbReference>
<dbReference type="InterPro" id="IPR002701">
    <property type="entry name" value="CM_II_prokaryot"/>
</dbReference>
<dbReference type="Proteomes" id="UP001500683">
    <property type="component" value="Unassembled WGS sequence"/>
</dbReference>
<evidence type="ECO:0000313" key="3">
    <source>
        <dbReference type="Proteomes" id="UP001500683"/>
    </source>
</evidence>
<dbReference type="InterPro" id="IPR036263">
    <property type="entry name" value="Chorismate_II_sf"/>
</dbReference>
<dbReference type="Pfam" id="PF01817">
    <property type="entry name" value="CM_2"/>
    <property type="match status" value="1"/>
</dbReference>
<feature type="domain" description="Chorismate mutase" evidence="1">
    <location>
        <begin position="43"/>
        <end position="132"/>
    </location>
</feature>
<organism evidence="2 3">
    <name type="scientific">Actinomadura miaoliensis</name>
    <dbReference type="NCBI Taxonomy" id="430685"/>
    <lineage>
        <taxon>Bacteria</taxon>
        <taxon>Bacillati</taxon>
        <taxon>Actinomycetota</taxon>
        <taxon>Actinomycetes</taxon>
        <taxon>Streptosporangiales</taxon>
        <taxon>Thermomonosporaceae</taxon>
        <taxon>Actinomadura</taxon>
    </lineage>
</organism>
<dbReference type="SUPFAM" id="SSF48600">
    <property type="entry name" value="Chorismate mutase II"/>
    <property type="match status" value="1"/>
</dbReference>
<comment type="caution">
    <text evidence="2">The sequence shown here is derived from an EMBL/GenBank/DDBJ whole genome shotgun (WGS) entry which is preliminary data.</text>
</comment>
<dbReference type="EMBL" id="BAAAZG010000064">
    <property type="protein sequence ID" value="GAA4101924.1"/>
    <property type="molecule type" value="Genomic_DNA"/>
</dbReference>
<dbReference type="SMART" id="SM00830">
    <property type="entry name" value="CM_2"/>
    <property type="match status" value="1"/>
</dbReference>
<dbReference type="RefSeq" id="WP_344957986.1">
    <property type="nucleotide sequence ID" value="NZ_BAAAZG010000064.1"/>
</dbReference>
<protein>
    <recommendedName>
        <fullName evidence="1">Chorismate mutase domain-containing protein</fullName>
    </recommendedName>
</protein>
<proteinExistence type="predicted"/>